<comment type="caution">
    <text evidence="2">The sequence shown here is derived from an EMBL/GenBank/DDBJ whole genome shotgun (WGS) entry which is preliminary data.</text>
</comment>
<dbReference type="Proteomes" id="UP001360953">
    <property type="component" value="Unassembled WGS sequence"/>
</dbReference>
<feature type="compositionally biased region" description="Basic and acidic residues" evidence="1">
    <location>
        <begin position="1"/>
        <end position="13"/>
    </location>
</feature>
<feature type="compositionally biased region" description="Polar residues" evidence="1">
    <location>
        <begin position="75"/>
        <end position="89"/>
    </location>
</feature>
<dbReference type="GeneID" id="92036229"/>
<reference evidence="2 3" key="1">
    <citation type="submission" date="2024-04" db="EMBL/GenBank/DDBJ databases">
        <title>Phyllosticta paracitricarpa is synonymous to the EU quarantine fungus P. citricarpa based on phylogenomic analyses.</title>
        <authorList>
            <consortium name="Lawrence Berkeley National Laboratory"/>
            <person name="Van ingen-buijs V.A."/>
            <person name="Van westerhoven A.C."/>
            <person name="Haridas S."/>
            <person name="Skiadas P."/>
            <person name="Martin F."/>
            <person name="Groenewald J.Z."/>
            <person name="Crous P.W."/>
            <person name="Seidl M.F."/>
        </authorList>
    </citation>
    <scope>NUCLEOTIDE SEQUENCE [LARGE SCALE GENOMIC DNA]</scope>
    <source>
        <strain evidence="2 3">CPC 17464</strain>
    </source>
</reference>
<keyword evidence="3" id="KW-1185">Reference proteome</keyword>
<proteinExistence type="predicted"/>
<evidence type="ECO:0000256" key="1">
    <source>
        <dbReference type="SAM" id="MobiDB-lite"/>
    </source>
</evidence>
<accession>A0ABR1LA34</accession>
<organism evidence="2 3">
    <name type="scientific">Phyllosticta citribraziliensis</name>
    <dbReference type="NCBI Taxonomy" id="989973"/>
    <lineage>
        <taxon>Eukaryota</taxon>
        <taxon>Fungi</taxon>
        <taxon>Dikarya</taxon>
        <taxon>Ascomycota</taxon>
        <taxon>Pezizomycotina</taxon>
        <taxon>Dothideomycetes</taxon>
        <taxon>Dothideomycetes incertae sedis</taxon>
        <taxon>Botryosphaeriales</taxon>
        <taxon>Phyllostictaceae</taxon>
        <taxon>Phyllosticta</taxon>
    </lineage>
</organism>
<sequence>MDRWTDHYLEEHGQYPQELDLSQGNTKGEAMGKSRDTGLSDTRVSGSGSGLSHRSGGSSVPQKSKRSPPPKATERTNSTSSCVIFTPASSHHLDSRHIPEQQSRASGTVRGGDTGRVGTAASDDYTMEKYLGSSDQPWSLEEFEKNMSIGKRDFGAIEYMLRKGHRQLEIYEDQGIRDIHR</sequence>
<evidence type="ECO:0000313" key="2">
    <source>
        <dbReference type="EMBL" id="KAK7532102.1"/>
    </source>
</evidence>
<feature type="compositionally biased region" description="Low complexity" evidence="1">
    <location>
        <begin position="50"/>
        <end position="59"/>
    </location>
</feature>
<gene>
    <name evidence="2" type="ORF">J3D65DRAFT_670737</name>
</gene>
<protein>
    <submittedName>
        <fullName evidence="2">Uncharacterized protein</fullName>
    </submittedName>
</protein>
<feature type="region of interest" description="Disordered" evidence="1">
    <location>
        <begin position="1"/>
        <end position="121"/>
    </location>
</feature>
<dbReference type="RefSeq" id="XP_066651770.1">
    <property type="nucleotide sequence ID" value="XM_066803323.1"/>
</dbReference>
<name>A0ABR1LA34_9PEZI</name>
<evidence type="ECO:0000313" key="3">
    <source>
        <dbReference type="Proteomes" id="UP001360953"/>
    </source>
</evidence>
<dbReference type="EMBL" id="JBBPEH010000011">
    <property type="protein sequence ID" value="KAK7532102.1"/>
    <property type="molecule type" value="Genomic_DNA"/>
</dbReference>